<dbReference type="Proteomes" id="UP000570010">
    <property type="component" value="Unassembled WGS sequence"/>
</dbReference>
<dbReference type="EMBL" id="JACEIO010000012">
    <property type="protein sequence ID" value="MBA4536907.1"/>
    <property type="molecule type" value="Genomic_DNA"/>
</dbReference>
<evidence type="ECO:0000313" key="4">
    <source>
        <dbReference type="Proteomes" id="UP000570010"/>
    </source>
</evidence>
<sequence length="318" mass="37828">MKKIYHKCVAGNVTDIYHYLNHLTEKTIEQQQLLQKYEKRFFTDPPNIAVEVEDQWIKKVITAYYHYFIVVLTNKLAQQSAEQQLINALHTLLPNKVKLKMEVIEEGLKEIFYEKGWYFLGGRTSPHYGPYIWRVMEKKTYDVELPNGIETVDVYFMDDFIMLSWLHFATFGNLYAGGWAKENGLYCVASGYKTDSDSFLNSYLKHEAQHFNDYKLFPNLLQNDLEYRAKLVELIYYPDFTIFEKFLTTANKNEESPHSYSAFKIIEAFSFRFFRCEKLEMDIKKWKGLDYKTIQQFARQLYDQHTNLLIDQGLKQKV</sequence>
<dbReference type="EMBL" id="JAAIWN010000012">
    <property type="protein sequence ID" value="NEY81274.1"/>
    <property type="molecule type" value="Genomic_DNA"/>
</dbReference>
<reference evidence="2 3" key="1">
    <citation type="submission" date="2020-02" db="EMBL/GenBank/DDBJ databases">
        <title>Bacillus aquiflavi sp. nov., isolated from yellow water of strong flavor Chinese baijiu in Yibin region of China.</title>
        <authorList>
            <person name="Xie J."/>
        </authorList>
    </citation>
    <scope>NUCLEOTIDE SEQUENCE [LARGE SCALE GENOMIC DNA]</scope>
    <source>
        <strain evidence="2 3">3H-10</strain>
    </source>
</reference>
<protein>
    <submittedName>
        <fullName evidence="2">Uncharacterized protein</fullName>
    </submittedName>
</protein>
<evidence type="ECO:0000313" key="1">
    <source>
        <dbReference type="EMBL" id="MBA4536907.1"/>
    </source>
</evidence>
<reference evidence="1 4" key="2">
    <citation type="submission" date="2020-07" db="EMBL/GenBank/DDBJ databases">
        <authorList>
            <person name="Feng H."/>
        </authorList>
    </citation>
    <scope>NUCLEOTIDE SEQUENCE [LARGE SCALE GENOMIC DNA]</scope>
    <source>
        <strain evidence="1">S-12</strain>
        <strain evidence="4">s-12</strain>
    </source>
</reference>
<evidence type="ECO:0000313" key="3">
    <source>
        <dbReference type="Proteomes" id="UP000472971"/>
    </source>
</evidence>
<dbReference type="Proteomes" id="UP000472971">
    <property type="component" value="Unassembled WGS sequence"/>
</dbReference>
<evidence type="ECO:0000313" key="2">
    <source>
        <dbReference type="EMBL" id="NEY81274.1"/>
    </source>
</evidence>
<dbReference type="RefSeq" id="WP_163241554.1">
    <property type="nucleotide sequence ID" value="NZ_JAAIWN010000012.1"/>
</dbReference>
<keyword evidence="3" id="KW-1185">Reference proteome</keyword>
<organism evidence="2 3">
    <name type="scientific">Bacillus aquiflavi</name>
    <dbReference type="NCBI Taxonomy" id="2672567"/>
    <lineage>
        <taxon>Bacteria</taxon>
        <taxon>Bacillati</taxon>
        <taxon>Bacillota</taxon>
        <taxon>Bacilli</taxon>
        <taxon>Bacillales</taxon>
        <taxon>Bacillaceae</taxon>
        <taxon>Bacillus</taxon>
    </lineage>
</organism>
<comment type="caution">
    <text evidence="2">The sequence shown here is derived from an EMBL/GenBank/DDBJ whole genome shotgun (WGS) entry which is preliminary data.</text>
</comment>
<name>A0A6B3W146_9BACI</name>
<proteinExistence type="predicted"/>
<dbReference type="AlphaFoldDB" id="A0A6B3W146"/>
<gene>
    <name evidence="2" type="ORF">G4D64_07035</name>
    <name evidence="1" type="ORF">H1Z61_07065</name>
</gene>
<accession>A0A6B3W146</accession>